<dbReference type="EMBL" id="JADWYR010000001">
    <property type="protein sequence ID" value="MBG9376118.1"/>
    <property type="molecule type" value="Genomic_DNA"/>
</dbReference>
<feature type="domain" description="PKD" evidence="2">
    <location>
        <begin position="325"/>
        <end position="378"/>
    </location>
</feature>
<dbReference type="CDD" id="cd00146">
    <property type="entry name" value="PKD"/>
    <property type="match status" value="1"/>
</dbReference>
<dbReference type="PROSITE" id="PS50093">
    <property type="entry name" value="PKD"/>
    <property type="match status" value="2"/>
</dbReference>
<keyword evidence="4" id="KW-1185">Reference proteome</keyword>
<gene>
    <name evidence="3" type="ORF">I5907_07725</name>
</gene>
<sequence length="868" mass="94689">MRKLILYIIFCCIVFNANADHITGGQIYYTLKSVSGPNYTYAVTVKMYMDCNSFREFYNPAYISVFNKKTTARVQDLMVSLTNIEVIRLTDVDECITNPPVVCHKIGYYIFDITLPASPDGYLLTTEVFFRVNNMNNLVSGYDNVGATYTAEIPGTFLLTAGPTNSSARFTGSDLVIICASHEFEYSFGSEDPDGDELTYSLCNAYRSDNFMFGVDLTPAAAPPYPSVPYDPEFSGGRPLGNNVHIDAKTGLISGIAPGPGTYVVTVCVEEKRNGKIIATQRKDLQIRVTDCSFTSATLADQYLLCDTSKTIYLENLSTSALIQSYNWRITDNGGATLFSSPDPTATYSFTDTGKYNIMLDINKNQKCADSANSTILVYPGFKPGFDYKGLCVDKQTQFIDISSSFYGTVNSWQWSFTGQVTLPETSTLQNPVYTYNSLGSKLVSLVVADSKGCTDTVYKTIEVVDKPPLNLAFKDTLICKPDTLQLVTGNTGKFFWTPANLVSNVADPNPVVMPDRTTTYYVELDIDGCKNNDSVTVNVVDHVTLTAMPDSTICSGDPTILHIVSDGLQFNWQPADKLTDASLKEPSATTNNQTLFTVTANIGRCIATDKINITTVPYPVALAGNDTIICFGTSALLHGFTDGNRLLWSPAGQLQNTASINTTALPATSTTYTLTAFYDKGCPKPGIDSVRVTVLPKINAFAGRDTTVVVNQVLQLNGSGGTTYTWVPAANLSAANIANPVARFSYASDNAYKLVVGNEAGCHDSAYIQVKVYKTRPSIFVPTGFTPNKDGKNDVLRPIIAGMQKMEIFSVYNRWGQLLFSTAVEQHGWDGTVSGNPQPTGTYVWMVKAIDYTGAPYFTKGTTTLIR</sequence>
<evidence type="ECO:0000313" key="4">
    <source>
        <dbReference type="Proteomes" id="UP000628448"/>
    </source>
</evidence>
<dbReference type="InterPro" id="IPR035986">
    <property type="entry name" value="PKD_dom_sf"/>
</dbReference>
<keyword evidence="1" id="KW-0732">Signal</keyword>
<name>A0A931E6S6_9BACT</name>
<dbReference type="Gene3D" id="2.60.40.10">
    <property type="entry name" value="Immunoglobulins"/>
    <property type="match status" value="2"/>
</dbReference>
<dbReference type="Pfam" id="PF13585">
    <property type="entry name" value="CHU_C"/>
    <property type="match status" value="1"/>
</dbReference>
<dbReference type="NCBIfam" id="TIGR04131">
    <property type="entry name" value="Bac_Flav_CTERM"/>
    <property type="match status" value="1"/>
</dbReference>
<evidence type="ECO:0000259" key="2">
    <source>
        <dbReference type="PROSITE" id="PS50093"/>
    </source>
</evidence>
<proteinExistence type="predicted"/>
<dbReference type="RefSeq" id="WP_196990140.1">
    <property type="nucleotide sequence ID" value="NZ_JADWYR010000001.1"/>
</dbReference>
<accession>A0A931E6S6</accession>
<reference evidence="3" key="1">
    <citation type="submission" date="2020-11" db="EMBL/GenBank/DDBJ databases">
        <title>Bacterial whole genome sequence for Panacibacter sp. DH6.</title>
        <authorList>
            <person name="Le V."/>
            <person name="Ko S."/>
            <person name="Ahn C.-Y."/>
            <person name="Oh H.-M."/>
        </authorList>
    </citation>
    <scope>NUCLEOTIDE SEQUENCE</scope>
    <source>
        <strain evidence="3">DH6</strain>
    </source>
</reference>
<dbReference type="Proteomes" id="UP000628448">
    <property type="component" value="Unassembled WGS sequence"/>
</dbReference>
<organism evidence="3 4">
    <name type="scientific">Panacibacter microcysteis</name>
    <dbReference type="NCBI Taxonomy" id="2793269"/>
    <lineage>
        <taxon>Bacteria</taxon>
        <taxon>Pseudomonadati</taxon>
        <taxon>Bacteroidota</taxon>
        <taxon>Chitinophagia</taxon>
        <taxon>Chitinophagales</taxon>
        <taxon>Chitinophagaceae</taxon>
        <taxon>Panacibacter</taxon>
    </lineage>
</organism>
<dbReference type="InterPro" id="IPR013783">
    <property type="entry name" value="Ig-like_fold"/>
</dbReference>
<dbReference type="SUPFAM" id="SSF49299">
    <property type="entry name" value="PKD domain"/>
    <property type="match status" value="2"/>
</dbReference>
<evidence type="ECO:0000313" key="3">
    <source>
        <dbReference type="EMBL" id="MBG9376118.1"/>
    </source>
</evidence>
<comment type="caution">
    <text evidence="3">The sequence shown here is derived from an EMBL/GenBank/DDBJ whole genome shotgun (WGS) entry which is preliminary data.</text>
</comment>
<feature type="domain" description="PKD" evidence="2">
    <location>
        <begin position="412"/>
        <end position="464"/>
    </location>
</feature>
<dbReference type="SMART" id="SM00089">
    <property type="entry name" value="PKD"/>
    <property type="match status" value="1"/>
</dbReference>
<dbReference type="InterPro" id="IPR022409">
    <property type="entry name" value="PKD/Chitinase_dom"/>
</dbReference>
<dbReference type="InterPro" id="IPR000601">
    <property type="entry name" value="PKD_dom"/>
</dbReference>
<dbReference type="InterPro" id="IPR026341">
    <property type="entry name" value="T9SS_type_B"/>
</dbReference>
<dbReference type="AlphaFoldDB" id="A0A931E6S6"/>
<protein>
    <submittedName>
        <fullName evidence="3">Gliding motility-associated C-terminal domain-containing protein</fullName>
    </submittedName>
</protein>
<evidence type="ECO:0000256" key="1">
    <source>
        <dbReference type="SAM" id="SignalP"/>
    </source>
</evidence>
<feature type="signal peptide" evidence="1">
    <location>
        <begin position="1"/>
        <end position="19"/>
    </location>
</feature>
<feature type="chain" id="PRO_5037553324" evidence="1">
    <location>
        <begin position="20"/>
        <end position="868"/>
    </location>
</feature>